<evidence type="ECO:0000256" key="6">
    <source>
        <dbReference type="RuleBase" id="RU364069"/>
    </source>
</evidence>
<comment type="function">
    <text evidence="2 6">Catalyzes the epimerization of the C3' and C5'positions of dTDP-6-deoxy-D-xylo-4-hexulose, forming dTDP-6-deoxy-L-lyxo-4-hexulose.</text>
</comment>
<evidence type="ECO:0000313" key="7">
    <source>
        <dbReference type="EMBL" id="AMR80383.1"/>
    </source>
</evidence>
<protein>
    <recommendedName>
        <fullName evidence="4 6">dTDP-4-dehydrorhamnose 3,5-epimerase</fullName>
        <ecNumber evidence="3 6">5.1.3.13</ecNumber>
    </recommendedName>
    <alternativeName>
        <fullName evidence="6">Thymidine diphospho-4-keto-rhamnose 3,5-epimerase</fullName>
    </alternativeName>
</protein>
<proteinExistence type="inferred from homology"/>
<reference evidence="7 8" key="1">
    <citation type="submission" date="2016-03" db="EMBL/GenBank/DDBJ databases">
        <title>Complete genome sequence of a novel chlorpyrifos degrading bacterium, Cupriavidus nantongensis sp. X1.</title>
        <authorList>
            <person name="Fang L."/>
        </authorList>
    </citation>
    <scope>NUCLEOTIDE SEQUENCE [LARGE SCALE GENOMIC DNA]</scope>
    <source>
        <strain evidence="7 8">X1</strain>
    </source>
</reference>
<dbReference type="GO" id="GO:0005829">
    <property type="term" value="C:cytosol"/>
    <property type="evidence" value="ECO:0007669"/>
    <property type="project" value="TreeGrafter"/>
</dbReference>
<gene>
    <name evidence="7" type="ORF">A2G96_18220</name>
</gene>
<feature type="active site" description="Proton donor" evidence="5">
    <location>
        <position position="125"/>
    </location>
</feature>
<comment type="pathway">
    <text evidence="6">Carbohydrate biosynthesis; dTDP-L-rhamnose biosynthesis.</text>
</comment>
<feature type="active site" description="Proton acceptor" evidence="5">
    <location>
        <position position="55"/>
    </location>
</feature>
<dbReference type="AlphaFoldDB" id="A0A142JQM1"/>
<sequence length="182" mass="20034">MPAAQVLNCDRHTDKRGYLQEIYNAIDFTQVTGTSIPVRQVNHTFSHAGVLRGIHIQLGREQGKLVRVLEGRIFDVAVDLRAESPNFGKWAGVELDADSGEELWVPPGFGHGFLVLGKQPASVLYLMTCERKTAMERSVCWNDPSLGIAWPLSDAPILSDRDLTAGKLSALLDELRAEARPA</sequence>
<evidence type="ECO:0000256" key="5">
    <source>
        <dbReference type="PIRSR" id="PIRSR600888-1"/>
    </source>
</evidence>
<accession>A0A142JQM1</accession>
<dbReference type="PANTHER" id="PTHR21047">
    <property type="entry name" value="DTDP-6-DEOXY-D-GLUCOSE-3,5 EPIMERASE"/>
    <property type="match status" value="1"/>
</dbReference>
<dbReference type="GO" id="GO:0019305">
    <property type="term" value="P:dTDP-rhamnose biosynthetic process"/>
    <property type="evidence" value="ECO:0007669"/>
    <property type="project" value="UniProtKB-UniRule"/>
</dbReference>
<comment type="similarity">
    <text evidence="6">Belongs to the dTDP-4-dehydrorhamnose 3,5-epimerase family.</text>
</comment>
<dbReference type="NCBIfam" id="TIGR01221">
    <property type="entry name" value="rmlC"/>
    <property type="match status" value="1"/>
</dbReference>
<dbReference type="STRING" id="1796606.A2G96_18220"/>
<evidence type="ECO:0000256" key="4">
    <source>
        <dbReference type="ARBA" id="ARBA00019595"/>
    </source>
</evidence>
<keyword evidence="8" id="KW-1185">Reference proteome</keyword>
<name>A0A142JQM1_9BURK</name>
<dbReference type="GO" id="GO:0008830">
    <property type="term" value="F:dTDP-4-dehydrorhamnose 3,5-epimerase activity"/>
    <property type="evidence" value="ECO:0007669"/>
    <property type="project" value="UniProtKB-UniRule"/>
</dbReference>
<evidence type="ECO:0000256" key="3">
    <source>
        <dbReference type="ARBA" id="ARBA00012098"/>
    </source>
</evidence>
<dbReference type="EMBL" id="CP014844">
    <property type="protein sequence ID" value="AMR80383.1"/>
    <property type="molecule type" value="Genomic_DNA"/>
</dbReference>
<organism evidence="7 8">
    <name type="scientific">Cupriavidus nantongensis</name>
    <dbReference type="NCBI Taxonomy" id="1796606"/>
    <lineage>
        <taxon>Bacteria</taxon>
        <taxon>Pseudomonadati</taxon>
        <taxon>Pseudomonadota</taxon>
        <taxon>Betaproteobacteria</taxon>
        <taxon>Burkholderiales</taxon>
        <taxon>Burkholderiaceae</taxon>
        <taxon>Cupriavidus</taxon>
    </lineage>
</organism>
<evidence type="ECO:0000256" key="1">
    <source>
        <dbReference type="ARBA" id="ARBA00001298"/>
    </source>
</evidence>
<dbReference type="Gene3D" id="2.60.120.10">
    <property type="entry name" value="Jelly Rolls"/>
    <property type="match status" value="1"/>
</dbReference>
<dbReference type="CDD" id="cd00438">
    <property type="entry name" value="cupin_RmlC"/>
    <property type="match status" value="1"/>
</dbReference>
<dbReference type="Pfam" id="PF00908">
    <property type="entry name" value="dTDP_sugar_isom"/>
    <property type="match status" value="1"/>
</dbReference>
<dbReference type="InterPro" id="IPR014710">
    <property type="entry name" value="RmlC-like_jellyroll"/>
</dbReference>
<dbReference type="KEGG" id="cnan:A2G96_18220"/>
<dbReference type="SUPFAM" id="SSF51182">
    <property type="entry name" value="RmlC-like cupins"/>
    <property type="match status" value="1"/>
</dbReference>
<keyword evidence="6" id="KW-0413">Isomerase</keyword>
<dbReference type="InterPro" id="IPR000888">
    <property type="entry name" value="RmlC-like"/>
</dbReference>
<dbReference type="Proteomes" id="UP000075238">
    <property type="component" value="Chromosome 1"/>
</dbReference>
<dbReference type="EC" id="5.1.3.13" evidence="3 6"/>
<evidence type="ECO:0000256" key="2">
    <source>
        <dbReference type="ARBA" id="ARBA00001997"/>
    </source>
</evidence>
<comment type="catalytic activity">
    <reaction evidence="1 6">
        <text>dTDP-4-dehydro-6-deoxy-alpha-D-glucose = dTDP-4-dehydro-beta-L-rhamnose</text>
        <dbReference type="Rhea" id="RHEA:16969"/>
        <dbReference type="ChEBI" id="CHEBI:57649"/>
        <dbReference type="ChEBI" id="CHEBI:62830"/>
        <dbReference type="EC" id="5.1.3.13"/>
    </reaction>
</comment>
<dbReference type="UniPathway" id="UPA00124"/>
<evidence type="ECO:0000313" key="8">
    <source>
        <dbReference type="Proteomes" id="UP000075238"/>
    </source>
</evidence>
<dbReference type="PANTHER" id="PTHR21047:SF2">
    <property type="entry name" value="THYMIDINE DIPHOSPHO-4-KETO-RHAMNOSE 3,5-EPIMERASE"/>
    <property type="match status" value="1"/>
</dbReference>
<dbReference type="GO" id="GO:0000271">
    <property type="term" value="P:polysaccharide biosynthetic process"/>
    <property type="evidence" value="ECO:0007669"/>
    <property type="project" value="TreeGrafter"/>
</dbReference>
<comment type="subunit">
    <text evidence="6">Homodimer.</text>
</comment>
<dbReference type="InterPro" id="IPR011051">
    <property type="entry name" value="RmlC_Cupin_sf"/>
</dbReference>